<evidence type="ECO:0000313" key="4">
    <source>
        <dbReference type="Proteomes" id="UP000001549"/>
    </source>
</evidence>
<evidence type="ECO:0000256" key="1">
    <source>
        <dbReference type="SAM" id="MobiDB-lite"/>
    </source>
</evidence>
<dbReference type="Gene3D" id="3.40.50.150">
    <property type="entry name" value="Vaccinia Virus protein VP39"/>
    <property type="match status" value="1"/>
</dbReference>
<dbReference type="GO" id="GO:0032259">
    <property type="term" value="P:methylation"/>
    <property type="evidence" value="ECO:0007669"/>
    <property type="project" value="UniProtKB-KW"/>
</dbReference>
<feature type="compositionally biased region" description="Basic and acidic residues" evidence="1">
    <location>
        <begin position="236"/>
        <end position="253"/>
    </location>
</feature>
<dbReference type="EMBL" id="CP002801">
    <property type="protein sequence ID" value="AEH09707.1"/>
    <property type="molecule type" value="Genomic_DNA"/>
</dbReference>
<dbReference type="AlphaFoldDB" id="F8B0F8"/>
<reference evidence="3 4" key="1">
    <citation type="submission" date="2011-05" db="EMBL/GenBank/DDBJ databases">
        <title>Complete sequence of chromosome of Frankia symbiont of Datisca glomerata.</title>
        <authorList>
            <consortium name="US DOE Joint Genome Institute"/>
            <person name="Lucas S."/>
            <person name="Han J."/>
            <person name="Lapidus A."/>
            <person name="Cheng J.-F."/>
            <person name="Goodwin L."/>
            <person name="Pitluck S."/>
            <person name="Peters L."/>
            <person name="Mikhailova N."/>
            <person name="Chertkov O."/>
            <person name="Teshima H."/>
            <person name="Han C."/>
            <person name="Tapia R."/>
            <person name="Land M."/>
            <person name="Hauser L."/>
            <person name="Kyrpides N."/>
            <person name="Ivanova N."/>
            <person name="Pagani I."/>
            <person name="Berry A."/>
            <person name="Pawlowski K."/>
            <person name="Persson T."/>
            <person name="Vanden Heuvel B."/>
            <person name="Benson D."/>
            <person name="Woyke T."/>
        </authorList>
    </citation>
    <scope>NUCLEOTIDE SEQUENCE [LARGE SCALE GENOMIC DNA]</scope>
    <source>
        <strain evidence="4">4085684</strain>
    </source>
</reference>
<name>F8B0F8_9ACTN</name>
<organism evidence="3 4">
    <name type="scientific">Candidatus Protofrankia datiscae</name>
    <dbReference type="NCBI Taxonomy" id="2716812"/>
    <lineage>
        <taxon>Bacteria</taxon>
        <taxon>Bacillati</taxon>
        <taxon>Actinomycetota</taxon>
        <taxon>Actinomycetes</taxon>
        <taxon>Frankiales</taxon>
        <taxon>Frankiaceae</taxon>
        <taxon>Protofrankia</taxon>
    </lineage>
</organism>
<proteinExistence type="predicted"/>
<dbReference type="eggNOG" id="COG1352">
    <property type="taxonomic scope" value="Bacteria"/>
</dbReference>
<dbReference type="Proteomes" id="UP000001549">
    <property type="component" value="Chromosome"/>
</dbReference>
<keyword evidence="3" id="KW-0808">Transferase</keyword>
<gene>
    <name evidence="3" type="ordered locus">FsymDg_2319</name>
</gene>
<dbReference type="InterPro" id="IPR013216">
    <property type="entry name" value="Methyltransf_11"/>
</dbReference>
<dbReference type="Pfam" id="PF08241">
    <property type="entry name" value="Methyltransf_11"/>
    <property type="match status" value="1"/>
</dbReference>
<accession>F8B0F8</accession>
<evidence type="ECO:0000259" key="2">
    <source>
        <dbReference type="Pfam" id="PF08241"/>
    </source>
</evidence>
<dbReference type="SUPFAM" id="SSF53335">
    <property type="entry name" value="S-adenosyl-L-methionine-dependent methyltransferases"/>
    <property type="match status" value="1"/>
</dbReference>
<dbReference type="HOGENOM" id="CLU_1160239_0_0_11"/>
<feature type="region of interest" description="Disordered" evidence="1">
    <location>
        <begin position="236"/>
        <end position="267"/>
    </location>
</feature>
<feature type="domain" description="Methyltransferase type 11" evidence="2">
    <location>
        <begin position="39"/>
        <end position="144"/>
    </location>
</feature>
<dbReference type="GO" id="GO:0008757">
    <property type="term" value="F:S-adenosylmethionine-dependent methyltransferase activity"/>
    <property type="evidence" value="ECO:0007669"/>
    <property type="project" value="InterPro"/>
</dbReference>
<sequence>MNRASLVRDSIGWDVTNWSRCLSFWEEHSRVAAATPSVLEIGFGGTHGGLSLWLATKGFQVVCSGLQEPSPAARRLHAAYGIGDAVTYERIDVLNMPYVAAFDIVAFKSLLPGMTTGGDRWPVPQRKAIANMYRALKPGGELWFAENAAGTRIHGFFRTHFGWGRKGCGYLSATEAVGLLSAFGTVDYTTLGILGGFGRSERQRRALGAVDRALCERVTPQSWRYIITGVARRNDHGNGAEHAGDERSEKEPPEEIGAPDTACHPAS</sequence>
<dbReference type="InterPro" id="IPR029063">
    <property type="entry name" value="SAM-dependent_MTases_sf"/>
</dbReference>
<dbReference type="KEGG" id="fsy:FsymDg_2319"/>
<dbReference type="RefSeq" id="WP_013873637.1">
    <property type="nucleotide sequence ID" value="NC_015656.1"/>
</dbReference>
<keyword evidence="3" id="KW-0489">Methyltransferase</keyword>
<dbReference type="STRING" id="656024.FsymDg_2319"/>
<keyword evidence="4" id="KW-1185">Reference proteome</keyword>
<evidence type="ECO:0000313" key="3">
    <source>
        <dbReference type="EMBL" id="AEH09707.1"/>
    </source>
</evidence>
<protein>
    <submittedName>
        <fullName evidence="3">Methyltransferase type 11</fullName>
    </submittedName>
</protein>
<dbReference type="CDD" id="cd02440">
    <property type="entry name" value="AdoMet_MTases"/>
    <property type="match status" value="1"/>
</dbReference>